<dbReference type="CDD" id="cd00593">
    <property type="entry name" value="RIBOc"/>
    <property type="match status" value="1"/>
</dbReference>
<dbReference type="GO" id="GO:0006396">
    <property type="term" value="P:RNA processing"/>
    <property type="evidence" value="ECO:0007669"/>
    <property type="project" value="InterPro"/>
</dbReference>
<dbReference type="InterPro" id="IPR040562">
    <property type="entry name" value="PPL4"/>
</dbReference>
<dbReference type="Pfam" id="PF18176">
    <property type="entry name" value="KptA_kDCL"/>
    <property type="match status" value="1"/>
</dbReference>
<dbReference type="EMBL" id="KT377046">
    <property type="protein sequence ID" value="AOA52371.1"/>
    <property type="molecule type" value="Genomic_DNA"/>
</dbReference>
<dbReference type="PROSITE" id="PS50142">
    <property type="entry name" value="RNASE_3_2"/>
    <property type="match status" value="1"/>
</dbReference>
<proteinExistence type="predicted"/>
<dbReference type="InterPro" id="IPR040715">
    <property type="entry name" value="KptA_kDICER"/>
</dbReference>
<dbReference type="InterPro" id="IPR000999">
    <property type="entry name" value="RNase_III_dom"/>
</dbReference>
<dbReference type="InterPro" id="IPR036389">
    <property type="entry name" value="RNase_III_sf"/>
</dbReference>
<feature type="domain" description="RNase III" evidence="1">
    <location>
        <begin position="391"/>
        <end position="512"/>
    </location>
</feature>
<evidence type="ECO:0000313" key="2">
    <source>
        <dbReference type="EMBL" id="AOA52371.1"/>
    </source>
</evidence>
<dbReference type="SUPFAM" id="SSF69065">
    <property type="entry name" value="RNase III domain-like"/>
    <property type="match status" value="1"/>
</dbReference>
<reference evidence="2" key="1">
    <citation type="submission" date="2015-08" db="EMBL/GenBank/DDBJ databases">
        <title>Evidence for the evolutionary loss of RNAi key determinants in kinetoplastids as a multiple sporadic phenomenon.</title>
        <authorList>
            <person name="Matveyev A.V."/>
            <person name="Alves J.M.P."/>
            <person name="Serrano M.G."/>
            <person name="Lara A.M."/>
            <person name="Barton W.A."/>
            <person name="Beverly S.M."/>
            <person name="Teixeira M.M.G."/>
            <person name="Camargo E.P."/>
            <person name="Buck G.A."/>
        </authorList>
    </citation>
    <scope>NUCLEOTIDE SEQUENCE</scope>
    <source>
        <strain evidence="2">TCC079E</strain>
    </source>
</reference>
<dbReference type="Gene3D" id="1.10.1520.10">
    <property type="entry name" value="Ribonuclease III domain"/>
    <property type="match status" value="1"/>
</dbReference>
<dbReference type="Pfam" id="PF18188">
    <property type="entry name" value="PPL4"/>
    <property type="match status" value="1"/>
</dbReference>
<accession>A0A1B2LUL7</accession>
<sequence length="1336" mass="153032">MESCHFLLDRDDLIETILSSHDLLNRFEVGVCELKNSRFYKQRCARALYAHSRTDCTLYRTILCKPSQKIQDLEGVPRFLWLLLEKERVESLLKKDGNYSLFSIPFTQAMTTDTVSDCWNYKVTEKEQMDEKLGKRAPVYFAEIDLHTTWHDRNITVYKRRSWNSEHSFWYIFPRYFFNNGILTVLEDESCTADRVLPSHCFTGRFAALGFEADMELYIPKLFKIPIESTMECTLFVDDKELKGDRGTSTEFGREPVVVGEAGEPATSVVTGMRVFSVSIGKEVEEEIISDVSVDAFRSLEAPASVDLELDAVMERINAFVLDPEEYICTVDIPLRDPLGRNFTNRSKTIKQFREQLELMGLTMRKESASRLEGLSRYEVCKKSAWTGSELLDVVKELEVEELQPHLECLRGAVTRFCEDSNFNYEIMEIIGDAILDYVVVTDTFIVNNIFDYFIEKGVTSFLLCNAVISNLLPPTVEHHLHKIYGDKLERGGKVMADIFEAIIGAAYLSRIGLDNIRKLLYVRFRTLPKVEDTPAIEKARVSCPYLAVSLEDLQAFHAFRCVEVIDQPLREKVLPSGDGPKRNNSHKAAVGLPRVQAKQYATHFTTGPVYSYRRLQYFDSIALHNRIVSFYKMGEIAFVNETIQPRTHLVVDFDGADIQNFNVIHLFCEWYGEKFKCPAAMFVVDSTGLSVVTKKMKHSCHIHFPQITLDLNTLEQLQKDFRAHITKKMQQMFQSVESITENSERSLGFLPFENVLFYSRYHSRALSRRGWSPKRGLWDYCNAEDLLTVRKTCRLWRRSVDEHVAALSQKEPLSLAKLFSIPPENIFLGPDVGENVDGWVVLKVDGETYLLPDQWCSVYQHKGRSLGLRVKFHDGESDGNHIYDHQRWDTIIDSSLTVSRKLRLYLCDKYDTVYGEERRVLYLDKLVFPSPTGIVSRRIQTQRPDKRNAEKSQLLRRKADVVANLKKDVKKEEHETVLEDINYSLEEKIEVEELEAEAFPAVVAHSSALRLTSLRTPEFRDVSQNLYYGWSPNPPSYTEGAAYDTTPQAERSDRLPSFDQITSGQADPQYYISADDIGLWCSGLLLPPSGVEVTDKAKAMALLPSWWSYNSTTRESVYYIAGEKTIRIKNCQNLHDGIAEKGGLLQLVRLITPHIRFPVLNVQQEWCHAYQEELLPLFVGIRKKVDTKVSARPIVPKKVVELAPTTTAREELSFQRRLFPSANEPTQWEETLPQVLLSNPFASQPLLLHYTETEGAVRFGGYDNVFDLKYFSEAMKQTPAASPLHFDAVYIFNEPSDDDGCLHHCKSLLTELKHLCSIVYFSSSGVLSRLTEIPV</sequence>
<gene>
    <name evidence="2" type="primary">DCL1</name>
</gene>
<organism evidence="2">
    <name type="scientific">Angomonas desouzai</name>
    <dbReference type="NCBI Taxonomy" id="59800"/>
    <lineage>
        <taxon>Eukaryota</taxon>
        <taxon>Discoba</taxon>
        <taxon>Euglenozoa</taxon>
        <taxon>Kinetoplastea</taxon>
        <taxon>Metakinetoplastina</taxon>
        <taxon>Trypanosomatida</taxon>
        <taxon>Trypanosomatidae</taxon>
        <taxon>Strigomonadinae</taxon>
        <taxon>Angomonas</taxon>
    </lineage>
</organism>
<dbReference type="GO" id="GO:0004525">
    <property type="term" value="F:ribonuclease III activity"/>
    <property type="evidence" value="ECO:0007669"/>
    <property type="project" value="InterPro"/>
</dbReference>
<name>A0A1B2LUL7_9TRYP</name>
<evidence type="ECO:0000259" key="1">
    <source>
        <dbReference type="PROSITE" id="PS50142"/>
    </source>
</evidence>
<protein>
    <submittedName>
        <fullName evidence="2">Dicer 1</fullName>
    </submittedName>
</protein>